<dbReference type="PROSITE" id="PS00211">
    <property type="entry name" value="ABC_TRANSPORTER_1"/>
    <property type="match status" value="1"/>
</dbReference>
<gene>
    <name evidence="7" type="ORF">ACAM_1615</name>
</gene>
<evidence type="ECO:0000256" key="5">
    <source>
        <dbReference type="ARBA" id="ARBA00022970"/>
    </source>
</evidence>
<evidence type="ECO:0000313" key="8">
    <source>
        <dbReference type="Proteomes" id="UP000016887"/>
    </source>
</evidence>
<dbReference type="GO" id="GO:0016887">
    <property type="term" value="F:ATP hydrolysis activity"/>
    <property type="evidence" value="ECO:0007669"/>
    <property type="project" value="InterPro"/>
</dbReference>
<dbReference type="KEGG" id="acj:ACAM_1615"/>
<evidence type="ECO:0000256" key="4">
    <source>
        <dbReference type="ARBA" id="ARBA00022840"/>
    </source>
</evidence>
<dbReference type="InterPro" id="IPR003593">
    <property type="entry name" value="AAA+_ATPase"/>
</dbReference>
<dbReference type="CDD" id="cd03224">
    <property type="entry name" value="ABC_TM1139_LivF_branched"/>
    <property type="match status" value="1"/>
</dbReference>
<proteinExistence type="inferred from homology"/>
<sequence>MVSHPLLEVRDVASGYGETQILFGVSLRVEKGGITALLGSNGAGKTTTLWTIMGVLSAWKGRIIFSQANVTRLPTHRRVEMGLVLVPEGRRLWPNLTVHENLVLGATPPRARARMEENLEIVFNLFPRLKERLNQKAGTLSGGEQQMLAIARGLMTGPEVLMLDEPSLGLAPKLVQEIASILKRLRDEEGKTVLLVEQNVHISLSIADYGYILENGRIVLEGEPEELQKDPRLKQAYLGV</sequence>
<dbReference type="GeneID" id="17110804"/>
<dbReference type="GO" id="GO:0015658">
    <property type="term" value="F:branched-chain amino acid transmembrane transporter activity"/>
    <property type="evidence" value="ECO:0007669"/>
    <property type="project" value="TreeGrafter"/>
</dbReference>
<dbReference type="Proteomes" id="UP000016887">
    <property type="component" value="Chromosome"/>
</dbReference>
<dbReference type="OrthoDB" id="97750at2157"/>
<dbReference type="eggNOG" id="arCOG00924">
    <property type="taxonomic scope" value="Archaea"/>
</dbReference>
<evidence type="ECO:0000256" key="2">
    <source>
        <dbReference type="ARBA" id="ARBA00022448"/>
    </source>
</evidence>
<keyword evidence="3" id="KW-0547">Nucleotide-binding</keyword>
<name>U3TIA2_9CREN</name>
<evidence type="ECO:0000259" key="6">
    <source>
        <dbReference type="PROSITE" id="PS50893"/>
    </source>
</evidence>
<dbReference type="GO" id="GO:0015807">
    <property type="term" value="P:L-amino acid transport"/>
    <property type="evidence" value="ECO:0007669"/>
    <property type="project" value="TreeGrafter"/>
</dbReference>
<evidence type="ECO:0000256" key="1">
    <source>
        <dbReference type="ARBA" id="ARBA00005417"/>
    </source>
</evidence>
<keyword evidence="4" id="KW-0067">ATP-binding</keyword>
<organism evidence="7 8">
    <name type="scientific">Aeropyrum camini SY1 = JCM 12091</name>
    <dbReference type="NCBI Taxonomy" id="1198449"/>
    <lineage>
        <taxon>Archaea</taxon>
        <taxon>Thermoproteota</taxon>
        <taxon>Thermoprotei</taxon>
        <taxon>Desulfurococcales</taxon>
        <taxon>Desulfurococcaceae</taxon>
        <taxon>Aeropyrum</taxon>
    </lineage>
</organism>
<evidence type="ECO:0000313" key="7">
    <source>
        <dbReference type="EMBL" id="BAN91084.1"/>
    </source>
</evidence>
<dbReference type="RefSeq" id="WP_022542350.1">
    <property type="nucleotide sequence ID" value="NC_022521.1"/>
</dbReference>
<dbReference type="GO" id="GO:0005524">
    <property type="term" value="F:ATP binding"/>
    <property type="evidence" value="ECO:0007669"/>
    <property type="project" value="UniProtKB-KW"/>
</dbReference>
<dbReference type="SMART" id="SM00382">
    <property type="entry name" value="AAA"/>
    <property type="match status" value="1"/>
</dbReference>
<accession>U3TIA2</accession>
<keyword evidence="2" id="KW-0813">Transport</keyword>
<dbReference type="EMBL" id="AP012489">
    <property type="protein sequence ID" value="BAN91084.1"/>
    <property type="molecule type" value="Genomic_DNA"/>
</dbReference>
<evidence type="ECO:0000256" key="3">
    <source>
        <dbReference type="ARBA" id="ARBA00022741"/>
    </source>
</evidence>
<reference evidence="7 8" key="1">
    <citation type="journal article" date="2013" name="Appl. Environ. Microbiol.">
        <title>Variation of the Virus-Related Elements within Syntenic Genomes of the Hyperthermophilic Archaeon Aeropyrum.</title>
        <authorList>
            <person name="Daifuku T."/>
            <person name="Yoshida T."/>
            <person name="Kitamura T."/>
            <person name="Kawaichi S."/>
            <person name="Inoue T."/>
            <person name="Nomura K."/>
            <person name="Yoshida Y."/>
            <person name="Kuno S."/>
            <person name="Sako Y."/>
        </authorList>
    </citation>
    <scope>NUCLEOTIDE SEQUENCE [LARGE SCALE GENOMIC DNA]</scope>
    <source>
        <strain evidence="7 8">SY1</strain>
    </source>
</reference>
<dbReference type="SUPFAM" id="SSF52540">
    <property type="entry name" value="P-loop containing nucleoside triphosphate hydrolases"/>
    <property type="match status" value="1"/>
</dbReference>
<dbReference type="InterPro" id="IPR017871">
    <property type="entry name" value="ABC_transporter-like_CS"/>
</dbReference>
<keyword evidence="8" id="KW-1185">Reference proteome</keyword>
<dbReference type="PATRIC" id="fig|1198449.6.peg.1632"/>
<protein>
    <submittedName>
        <fullName evidence="7">ABC-type branched-chain amino acid transporter</fullName>
    </submittedName>
</protein>
<dbReference type="PANTHER" id="PTHR43820:SF4">
    <property type="entry name" value="HIGH-AFFINITY BRANCHED-CHAIN AMINO ACID TRANSPORT ATP-BINDING PROTEIN LIVF"/>
    <property type="match status" value="1"/>
</dbReference>
<dbReference type="PROSITE" id="PS50893">
    <property type="entry name" value="ABC_TRANSPORTER_2"/>
    <property type="match status" value="1"/>
</dbReference>
<dbReference type="Pfam" id="PF00005">
    <property type="entry name" value="ABC_tran"/>
    <property type="match status" value="1"/>
</dbReference>
<dbReference type="InterPro" id="IPR003439">
    <property type="entry name" value="ABC_transporter-like_ATP-bd"/>
</dbReference>
<dbReference type="AlphaFoldDB" id="U3TIA2"/>
<dbReference type="PANTHER" id="PTHR43820">
    <property type="entry name" value="HIGH-AFFINITY BRANCHED-CHAIN AMINO ACID TRANSPORT ATP-BINDING PROTEIN LIVF"/>
    <property type="match status" value="1"/>
</dbReference>
<dbReference type="InterPro" id="IPR027417">
    <property type="entry name" value="P-loop_NTPase"/>
</dbReference>
<comment type="similarity">
    <text evidence="1">Belongs to the ABC transporter superfamily.</text>
</comment>
<dbReference type="InterPro" id="IPR052156">
    <property type="entry name" value="BCAA_Transport_ATP-bd_LivF"/>
</dbReference>
<dbReference type="STRING" id="1198449.ACAM_1615"/>
<dbReference type="Gene3D" id="3.40.50.300">
    <property type="entry name" value="P-loop containing nucleotide triphosphate hydrolases"/>
    <property type="match status" value="1"/>
</dbReference>
<keyword evidence="5" id="KW-0029">Amino-acid transport</keyword>
<feature type="domain" description="ABC transporter" evidence="6">
    <location>
        <begin position="7"/>
        <end position="240"/>
    </location>
</feature>